<dbReference type="PROSITE" id="PS00819">
    <property type="entry name" value="DPS_2"/>
    <property type="match status" value="1"/>
</dbReference>
<dbReference type="EMBL" id="CP016503">
    <property type="protein sequence ID" value="ANV98384.1"/>
    <property type="molecule type" value="Genomic_DNA"/>
</dbReference>
<dbReference type="InterPro" id="IPR008331">
    <property type="entry name" value="Ferritin_DPS_dom"/>
</dbReference>
<feature type="domain" description="Ferritin/DPS" evidence="4">
    <location>
        <begin position="4"/>
        <end position="142"/>
    </location>
</feature>
<dbReference type="InterPro" id="IPR002177">
    <property type="entry name" value="DPS_DNA-bd"/>
</dbReference>
<sequence length="144" mass="16273">MKTIELLKQLQADSLVFFMKVHNYHWNVRGLSFPQVHSATEEIYEEFATLFDDLAERVIQLGGTPYVTIAECLKVSKVQEVSQTSFSANEVLEGVINEYKYFQKALEELSSVADECGDKVTGAFADDKVAKLQKSIWMLNAQKA</sequence>
<dbReference type="PRINTS" id="PR01346">
    <property type="entry name" value="HELNAPAPROT"/>
</dbReference>
<name>A0A1B1U6G1_9HELI</name>
<dbReference type="Gene3D" id="1.20.1260.10">
    <property type="match status" value="1"/>
</dbReference>
<dbReference type="PROSITE" id="PS00818">
    <property type="entry name" value="DPS_1"/>
    <property type="match status" value="1"/>
</dbReference>
<dbReference type="GO" id="GO:0005737">
    <property type="term" value="C:cytoplasm"/>
    <property type="evidence" value="ECO:0007669"/>
    <property type="project" value="UniProtKB-SubCell"/>
</dbReference>
<dbReference type="OrthoDB" id="9797687at2"/>
<comment type="subcellular location">
    <subcellularLocation>
        <location evidence="1">Cytoplasm</location>
    </subcellularLocation>
</comment>
<dbReference type="STRING" id="222136.BBW65_06055"/>
<dbReference type="PIRSF" id="PIRSF005900">
    <property type="entry name" value="Dps"/>
    <property type="match status" value="1"/>
</dbReference>
<dbReference type="InterPro" id="IPR023188">
    <property type="entry name" value="DPS_DNA-bd_CS"/>
</dbReference>
<comment type="similarity">
    <text evidence="2 3">Belongs to the Dps family.</text>
</comment>
<keyword evidence="6" id="KW-1185">Reference proteome</keyword>
<dbReference type="GO" id="GO:0016722">
    <property type="term" value="F:oxidoreductase activity, acting on metal ions"/>
    <property type="evidence" value="ECO:0007669"/>
    <property type="project" value="InterPro"/>
</dbReference>
<gene>
    <name evidence="5" type="ORF">BBW65_06055</name>
</gene>
<dbReference type="PANTHER" id="PTHR42932">
    <property type="entry name" value="GENERAL STRESS PROTEIN 20U"/>
    <property type="match status" value="1"/>
</dbReference>
<dbReference type="InterPro" id="IPR009078">
    <property type="entry name" value="Ferritin-like_SF"/>
</dbReference>
<accession>A0A1B1U6G1</accession>
<protein>
    <submittedName>
        <fullName evidence="5">DNA starvation/stationary phase protection protein</fullName>
    </submittedName>
</protein>
<dbReference type="PANTHER" id="PTHR42932:SF1">
    <property type="entry name" value="GENERAL STRESS PROTEIN 20U"/>
    <property type="match status" value="1"/>
</dbReference>
<evidence type="ECO:0000256" key="2">
    <source>
        <dbReference type="ARBA" id="ARBA00009497"/>
    </source>
</evidence>
<evidence type="ECO:0000313" key="5">
    <source>
        <dbReference type="EMBL" id="ANV98384.1"/>
    </source>
</evidence>
<dbReference type="SUPFAM" id="SSF47240">
    <property type="entry name" value="Ferritin-like"/>
    <property type="match status" value="1"/>
</dbReference>
<proteinExistence type="inferred from homology"/>
<evidence type="ECO:0000256" key="1">
    <source>
        <dbReference type="ARBA" id="ARBA00004496"/>
    </source>
</evidence>
<dbReference type="InterPro" id="IPR012347">
    <property type="entry name" value="Ferritin-like"/>
</dbReference>
<dbReference type="GO" id="GO:0008199">
    <property type="term" value="F:ferric iron binding"/>
    <property type="evidence" value="ECO:0007669"/>
    <property type="project" value="InterPro"/>
</dbReference>
<dbReference type="CDD" id="cd01043">
    <property type="entry name" value="DPS"/>
    <property type="match status" value="1"/>
</dbReference>
<evidence type="ECO:0000313" key="6">
    <source>
        <dbReference type="Proteomes" id="UP000092884"/>
    </source>
</evidence>
<organism evidence="5 6">
    <name type="scientific">Helicobacter enhydrae</name>
    <dbReference type="NCBI Taxonomy" id="222136"/>
    <lineage>
        <taxon>Bacteria</taxon>
        <taxon>Pseudomonadati</taxon>
        <taxon>Campylobacterota</taxon>
        <taxon>Epsilonproteobacteria</taxon>
        <taxon>Campylobacterales</taxon>
        <taxon>Helicobacteraceae</taxon>
        <taxon>Helicobacter</taxon>
    </lineage>
</organism>
<dbReference type="KEGG" id="het:BBW65_06055"/>
<dbReference type="RefSeq" id="WP_066341059.1">
    <property type="nucleotide sequence ID" value="NZ_CP016503.1"/>
</dbReference>
<dbReference type="Proteomes" id="UP000092884">
    <property type="component" value="Chromosome"/>
</dbReference>
<dbReference type="Pfam" id="PF00210">
    <property type="entry name" value="Ferritin"/>
    <property type="match status" value="1"/>
</dbReference>
<reference evidence="6" key="1">
    <citation type="submission" date="2016-07" db="EMBL/GenBank/DDBJ databases">
        <authorList>
            <person name="Florea S."/>
            <person name="Webb J.S."/>
            <person name="Jaromczyk J."/>
            <person name="Schardl C.L."/>
        </authorList>
    </citation>
    <scope>NUCLEOTIDE SEQUENCE [LARGE SCALE GENOMIC DNA]</scope>
    <source>
        <strain evidence="6">MIT 01-6242</strain>
    </source>
</reference>
<evidence type="ECO:0000256" key="3">
    <source>
        <dbReference type="RuleBase" id="RU003875"/>
    </source>
</evidence>
<evidence type="ECO:0000259" key="4">
    <source>
        <dbReference type="Pfam" id="PF00210"/>
    </source>
</evidence>
<dbReference type="AlphaFoldDB" id="A0A1B1U6G1"/>